<name>A0AC60P752_IXOPE</name>
<protein>
    <submittedName>
        <fullName evidence="1">Uncharacterized protein</fullName>
    </submittedName>
</protein>
<proteinExistence type="predicted"/>
<evidence type="ECO:0000313" key="1">
    <source>
        <dbReference type="EMBL" id="KAG0415184.1"/>
    </source>
</evidence>
<accession>A0AC60P752</accession>
<keyword evidence="2" id="KW-1185">Reference proteome</keyword>
<comment type="caution">
    <text evidence="1">The sequence shown here is derived from an EMBL/GenBank/DDBJ whole genome shotgun (WGS) entry which is preliminary data.</text>
</comment>
<dbReference type="EMBL" id="JABSTQ010011100">
    <property type="protein sequence ID" value="KAG0415184.1"/>
    <property type="molecule type" value="Genomic_DNA"/>
</dbReference>
<dbReference type="Proteomes" id="UP000805193">
    <property type="component" value="Unassembled WGS sequence"/>
</dbReference>
<evidence type="ECO:0000313" key="2">
    <source>
        <dbReference type="Proteomes" id="UP000805193"/>
    </source>
</evidence>
<sequence>MCMDWRIRPVPSVPKAFGVSCDSCLKGNFRGKRYKCLICYDYDLCGTCYEVGATSTRHTPDHAMQCILTRSDFDLYYGGEAVSVEQPQSFTCPICGKMGFTEMTLQEHVAAEHTDASSEVVCPVCAALPGGEPNHVTEDFAAHLSLEHRSNRELDEPSGSRHVRRIPHPAGRGMSSARARRSQMQFSSTGGLSALSPSNRDSMDPIAELLSQLSSGVRRTATLAQPSTTSQIQQLQMQLQLERQQAQAARQQLERLPRRQAHLAPSTQAAPTTTGPSLHAHCPPTLEPPAVHFLLSRCVELCLQDADQQALELERADRSLFAQELLLTTLSEQVDQKQQHLWTPHDNAWWGVPAQALALGWSVGNGPSSGAELPSSTTPTPAAGPASAATPAPSTGPAQETAYRAPQPSRASRNATNEQHRAGSREGRLSPSRRKVVRVLDERNRLGEPPH</sequence>
<reference evidence="1 2" key="1">
    <citation type="journal article" date="2020" name="Cell">
        <title>Large-Scale Comparative Analyses of Tick Genomes Elucidate Their Genetic Diversity and Vector Capacities.</title>
        <authorList>
            <consortium name="Tick Genome and Microbiome Consortium (TIGMIC)"/>
            <person name="Jia N."/>
            <person name="Wang J."/>
            <person name="Shi W."/>
            <person name="Du L."/>
            <person name="Sun Y."/>
            <person name="Zhan W."/>
            <person name="Jiang J.F."/>
            <person name="Wang Q."/>
            <person name="Zhang B."/>
            <person name="Ji P."/>
            <person name="Bell-Sakyi L."/>
            <person name="Cui X.M."/>
            <person name="Yuan T.T."/>
            <person name="Jiang B.G."/>
            <person name="Yang W.F."/>
            <person name="Lam T.T."/>
            <person name="Chang Q.C."/>
            <person name="Ding S.J."/>
            <person name="Wang X.J."/>
            <person name="Zhu J.G."/>
            <person name="Ruan X.D."/>
            <person name="Zhao L."/>
            <person name="Wei J.T."/>
            <person name="Ye R.Z."/>
            <person name="Que T.C."/>
            <person name="Du C.H."/>
            <person name="Zhou Y.H."/>
            <person name="Cheng J.X."/>
            <person name="Dai P.F."/>
            <person name="Guo W.B."/>
            <person name="Han X.H."/>
            <person name="Huang E.J."/>
            <person name="Li L.F."/>
            <person name="Wei W."/>
            <person name="Gao Y.C."/>
            <person name="Liu J.Z."/>
            <person name="Shao H.Z."/>
            <person name="Wang X."/>
            <person name="Wang C.C."/>
            <person name="Yang T.C."/>
            <person name="Huo Q.B."/>
            <person name="Li W."/>
            <person name="Chen H.Y."/>
            <person name="Chen S.E."/>
            <person name="Zhou L.G."/>
            <person name="Ni X.B."/>
            <person name="Tian J.H."/>
            <person name="Sheng Y."/>
            <person name="Liu T."/>
            <person name="Pan Y.S."/>
            <person name="Xia L.Y."/>
            <person name="Li J."/>
            <person name="Zhao F."/>
            <person name="Cao W.C."/>
        </authorList>
    </citation>
    <scope>NUCLEOTIDE SEQUENCE [LARGE SCALE GENOMIC DNA]</scope>
    <source>
        <strain evidence="1">Iper-2018</strain>
    </source>
</reference>
<gene>
    <name evidence="1" type="ORF">HPB47_007632</name>
</gene>
<organism evidence="1 2">
    <name type="scientific">Ixodes persulcatus</name>
    <name type="common">Taiga tick</name>
    <dbReference type="NCBI Taxonomy" id="34615"/>
    <lineage>
        <taxon>Eukaryota</taxon>
        <taxon>Metazoa</taxon>
        <taxon>Ecdysozoa</taxon>
        <taxon>Arthropoda</taxon>
        <taxon>Chelicerata</taxon>
        <taxon>Arachnida</taxon>
        <taxon>Acari</taxon>
        <taxon>Parasitiformes</taxon>
        <taxon>Ixodida</taxon>
        <taxon>Ixodoidea</taxon>
        <taxon>Ixodidae</taxon>
        <taxon>Ixodinae</taxon>
        <taxon>Ixodes</taxon>
    </lineage>
</organism>